<accession>A0A645FP18</accession>
<feature type="region of interest" description="Disordered" evidence="1">
    <location>
        <begin position="1"/>
        <end position="22"/>
    </location>
</feature>
<dbReference type="AlphaFoldDB" id="A0A645FP18"/>
<dbReference type="EMBL" id="VSSQ01062229">
    <property type="protein sequence ID" value="MPN15456.1"/>
    <property type="molecule type" value="Genomic_DNA"/>
</dbReference>
<evidence type="ECO:0000256" key="1">
    <source>
        <dbReference type="SAM" id="MobiDB-lite"/>
    </source>
</evidence>
<sequence length="66" mass="7341">MVGYITSSASSNDSEPVENAKTSVSFNWEEDAETGMMQPIITVNTRKIEISTLNFVFIKHFSIISP</sequence>
<proteinExistence type="predicted"/>
<protein>
    <submittedName>
        <fullName evidence="2">Uncharacterized protein</fullName>
    </submittedName>
</protein>
<gene>
    <name evidence="2" type="ORF">SDC9_162790</name>
</gene>
<organism evidence="2">
    <name type="scientific">bioreactor metagenome</name>
    <dbReference type="NCBI Taxonomy" id="1076179"/>
    <lineage>
        <taxon>unclassified sequences</taxon>
        <taxon>metagenomes</taxon>
        <taxon>ecological metagenomes</taxon>
    </lineage>
</organism>
<evidence type="ECO:0000313" key="2">
    <source>
        <dbReference type="EMBL" id="MPN15456.1"/>
    </source>
</evidence>
<comment type="caution">
    <text evidence="2">The sequence shown here is derived from an EMBL/GenBank/DDBJ whole genome shotgun (WGS) entry which is preliminary data.</text>
</comment>
<reference evidence="2" key="1">
    <citation type="submission" date="2019-08" db="EMBL/GenBank/DDBJ databases">
        <authorList>
            <person name="Kucharzyk K."/>
            <person name="Murdoch R.W."/>
            <person name="Higgins S."/>
            <person name="Loffler F."/>
        </authorList>
    </citation>
    <scope>NUCLEOTIDE SEQUENCE</scope>
</reference>
<name>A0A645FP18_9ZZZZ</name>